<gene>
    <name evidence="2" type="ORF">KOR34_38210</name>
</gene>
<name>A0A5C5V8A6_9BACT</name>
<dbReference type="AlphaFoldDB" id="A0A5C5V8A6"/>
<dbReference type="Proteomes" id="UP000316714">
    <property type="component" value="Unassembled WGS sequence"/>
</dbReference>
<evidence type="ECO:0008006" key="4">
    <source>
        <dbReference type="Google" id="ProtNLM"/>
    </source>
</evidence>
<evidence type="ECO:0000313" key="3">
    <source>
        <dbReference type="Proteomes" id="UP000316714"/>
    </source>
</evidence>
<dbReference type="InterPro" id="IPR032675">
    <property type="entry name" value="LRR_dom_sf"/>
</dbReference>
<keyword evidence="3" id="KW-1185">Reference proteome</keyword>
<proteinExistence type="predicted"/>
<accession>A0A5C5V8A6</accession>
<dbReference type="Gene3D" id="3.80.10.10">
    <property type="entry name" value="Ribonuclease Inhibitor"/>
    <property type="match status" value="1"/>
</dbReference>
<sequence length="589" mass="65927">MSSARSHLSGFFSLPKHWLSRIVPLVVLLAMVLIVVPGVRCHDYGYGFSPPPLLETQPAVLLGASAVSLPPLSPEDSQLPKSVVEYEHGWPLPYARRAIGYGGDNWREHDDSNAPLLLYPGGLFASWSIPDAWPVRGDEVELSVAALLLDLAVATAIVLGAKQLTEVCVRRWRRFRLADLLVVTALVGLTLGWRQWNIQLYQREDQVLLEVKAGGYFPGPRGHDSMTWLTRLIGTPETPLWRNHINRLSLNNSRLDLNSWPLLSDLPFLRTLRLHALPTQSNLDGLRSLEHLRDVTLLPPQPYAPAAHEEIDLRELSRLPCLEHLIIASPHVLIEDLEALLSSPRLKTVRVSILTNTEEVAAFRRRFRPRFELLLGLPKAEQLWQHDYSQPQWIIAARVARWQGRGAIDAFGSGELDFLDLADVVLTDERIDRLSAAHDFVDAVRLGTVTAGPKKLERFIQGFRWLDDLDLGEYQVTNRTLATLHNLPKLDFLSMRQGDLGPANIRSLATLPSLTGVEIYHSTLESAEVAEIEQAWESQRDIYLEVFRGGHQSNRVSGLYTSGSDEFGSDPFGGGDDPFVGQDDSNPFE</sequence>
<dbReference type="EMBL" id="SIHJ01000002">
    <property type="protein sequence ID" value="TWT33985.1"/>
    <property type="molecule type" value="Genomic_DNA"/>
</dbReference>
<organism evidence="2 3">
    <name type="scientific">Posidoniimonas corsicana</name>
    <dbReference type="NCBI Taxonomy" id="1938618"/>
    <lineage>
        <taxon>Bacteria</taxon>
        <taxon>Pseudomonadati</taxon>
        <taxon>Planctomycetota</taxon>
        <taxon>Planctomycetia</taxon>
        <taxon>Pirellulales</taxon>
        <taxon>Lacipirellulaceae</taxon>
        <taxon>Posidoniimonas</taxon>
    </lineage>
</organism>
<evidence type="ECO:0000313" key="2">
    <source>
        <dbReference type="EMBL" id="TWT33985.1"/>
    </source>
</evidence>
<dbReference type="SUPFAM" id="SSF52047">
    <property type="entry name" value="RNI-like"/>
    <property type="match status" value="1"/>
</dbReference>
<reference evidence="2 3" key="1">
    <citation type="submission" date="2019-02" db="EMBL/GenBank/DDBJ databases">
        <title>Deep-cultivation of Planctomycetes and their phenomic and genomic characterization uncovers novel biology.</title>
        <authorList>
            <person name="Wiegand S."/>
            <person name="Jogler M."/>
            <person name="Boedeker C."/>
            <person name="Pinto D."/>
            <person name="Vollmers J."/>
            <person name="Rivas-Marin E."/>
            <person name="Kohn T."/>
            <person name="Peeters S.H."/>
            <person name="Heuer A."/>
            <person name="Rast P."/>
            <person name="Oberbeckmann S."/>
            <person name="Bunk B."/>
            <person name="Jeske O."/>
            <person name="Meyerdierks A."/>
            <person name="Storesund J.E."/>
            <person name="Kallscheuer N."/>
            <person name="Luecker S."/>
            <person name="Lage O.M."/>
            <person name="Pohl T."/>
            <person name="Merkel B.J."/>
            <person name="Hornburger P."/>
            <person name="Mueller R.-W."/>
            <person name="Bruemmer F."/>
            <person name="Labrenz M."/>
            <person name="Spormann A.M."/>
            <person name="Op Den Camp H."/>
            <person name="Overmann J."/>
            <person name="Amann R."/>
            <person name="Jetten M.S.M."/>
            <person name="Mascher T."/>
            <person name="Medema M.H."/>
            <person name="Devos D.P."/>
            <person name="Kaster A.-K."/>
            <person name="Ovreas L."/>
            <person name="Rohde M."/>
            <person name="Galperin M.Y."/>
            <person name="Jogler C."/>
        </authorList>
    </citation>
    <scope>NUCLEOTIDE SEQUENCE [LARGE SCALE GENOMIC DNA]</scope>
    <source>
        <strain evidence="2 3">KOR34</strain>
    </source>
</reference>
<feature type="region of interest" description="Disordered" evidence="1">
    <location>
        <begin position="559"/>
        <end position="589"/>
    </location>
</feature>
<comment type="caution">
    <text evidence="2">The sequence shown here is derived from an EMBL/GenBank/DDBJ whole genome shotgun (WGS) entry which is preliminary data.</text>
</comment>
<protein>
    <recommendedName>
        <fullName evidence="4">Leucine Rich repeats (2 copies)</fullName>
    </recommendedName>
</protein>
<evidence type="ECO:0000256" key="1">
    <source>
        <dbReference type="SAM" id="MobiDB-lite"/>
    </source>
</evidence>
<feature type="compositionally biased region" description="Low complexity" evidence="1">
    <location>
        <begin position="577"/>
        <end position="589"/>
    </location>
</feature>